<proteinExistence type="inferred from homology"/>
<dbReference type="Gene3D" id="3.30.750.24">
    <property type="entry name" value="STAS domain"/>
    <property type="match status" value="1"/>
</dbReference>
<dbReference type="EMBL" id="FNGA01000003">
    <property type="protein sequence ID" value="SDL15145.1"/>
    <property type="molecule type" value="Genomic_DNA"/>
</dbReference>
<dbReference type="GO" id="GO:0043856">
    <property type="term" value="F:anti-sigma factor antagonist activity"/>
    <property type="evidence" value="ECO:0007669"/>
    <property type="project" value="InterPro"/>
</dbReference>
<dbReference type="NCBIfam" id="TIGR00377">
    <property type="entry name" value="ant_ant_sig"/>
    <property type="match status" value="1"/>
</dbReference>
<comment type="similarity">
    <text evidence="1 2">Belongs to the anti-sigma-factor antagonist family.</text>
</comment>
<evidence type="ECO:0000256" key="1">
    <source>
        <dbReference type="ARBA" id="ARBA00009013"/>
    </source>
</evidence>
<dbReference type="PANTHER" id="PTHR33495">
    <property type="entry name" value="ANTI-SIGMA FACTOR ANTAGONIST TM_1081-RELATED-RELATED"/>
    <property type="match status" value="1"/>
</dbReference>
<reference evidence="5" key="1">
    <citation type="submission" date="2016-10" db="EMBL/GenBank/DDBJ databases">
        <authorList>
            <person name="Varghese N."/>
            <person name="Submissions S."/>
        </authorList>
    </citation>
    <scope>NUCLEOTIDE SEQUENCE [LARGE SCALE GENOMIC DNA]</scope>
    <source>
        <strain evidence="5">DSM 16995</strain>
    </source>
</reference>
<dbReference type="Proteomes" id="UP000199053">
    <property type="component" value="Unassembled WGS sequence"/>
</dbReference>
<dbReference type="InterPro" id="IPR003658">
    <property type="entry name" value="Anti-sigma_ant"/>
</dbReference>
<protein>
    <recommendedName>
        <fullName evidence="2">Anti-sigma factor antagonist</fullName>
    </recommendedName>
</protein>
<dbReference type="SUPFAM" id="SSF52091">
    <property type="entry name" value="SpoIIaa-like"/>
    <property type="match status" value="1"/>
</dbReference>
<dbReference type="PROSITE" id="PS50801">
    <property type="entry name" value="STAS"/>
    <property type="match status" value="1"/>
</dbReference>
<organism evidence="4 5">
    <name type="scientific">Maridesulfovibrio ferrireducens</name>
    <dbReference type="NCBI Taxonomy" id="246191"/>
    <lineage>
        <taxon>Bacteria</taxon>
        <taxon>Pseudomonadati</taxon>
        <taxon>Thermodesulfobacteriota</taxon>
        <taxon>Desulfovibrionia</taxon>
        <taxon>Desulfovibrionales</taxon>
        <taxon>Desulfovibrionaceae</taxon>
        <taxon>Maridesulfovibrio</taxon>
    </lineage>
</organism>
<feature type="domain" description="STAS" evidence="3">
    <location>
        <begin position="20"/>
        <end position="111"/>
    </location>
</feature>
<dbReference type="InterPro" id="IPR036513">
    <property type="entry name" value="STAS_dom_sf"/>
</dbReference>
<sequence>MELKFKHVDEITVVELDSPELNHVVSHDFQRQIAPLFDEKKFNIALDMGNVDFMDSMGIGTLITLRNKLMKEKGSIAMFNLSDRVKKIIDIAALHKIFSLYDSEDEAVEGLKQQLLA</sequence>
<evidence type="ECO:0000313" key="5">
    <source>
        <dbReference type="Proteomes" id="UP000199053"/>
    </source>
</evidence>
<dbReference type="RefSeq" id="WP_092161137.1">
    <property type="nucleotide sequence ID" value="NZ_FNGA01000003.1"/>
</dbReference>
<evidence type="ECO:0000259" key="3">
    <source>
        <dbReference type="PROSITE" id="PS50801"/>
    </source>
</evidence>
<evidence type="ECO:0000313" key="4">
    <source>
        <dbReference type="EMBL" id="SDL15145.1"/>
    </source>
</evidence>
<name>A0A1G9HQM1_9BACT</name>
<dbReference type="OrthoDB" id="9796076at2"/>
<dbReference type="CDD" id="cd07043">
    <property type="entry name" value="STAS_anti-anti-sigma_factors"/>
    <property type="match status" value="1"/>
</dbReference>
<dbReference type="Pfam" id="PF01740">
    <property type="entry name" value="STAS"/>
    <property type="match status" value="1"/>
</dbReference>
<accession>A0A1G9HQM1</accession>
<gene>
    <name evidence="4" type="ORF">SAMN05660337_2268</name>
</gene>
<evidence type="ECO:0000256" key="2">
    <source>
        <dbReference type="RuleBase" id="RU003749"/>
    </source>
</evidence>
<keyword evidence="5" id="KW-1185">Reference proteome</keyword>
<dbReference type="AlphaFoldDB" id="A0A1G9HQM1"/>
<dbReference type="STRING" id="246191.SAMN05660337_2268"/>
<dbReference type="InterPro" id="IPR002645">
    <property type="entry name" value="STAS_dom"/>
</dbReference>